<keyword evidence="2" id="KW-0812">Transmembrane</keyword>
<keyword evidence="5" id="KW-1185">Reference proteome</keyword>
<evidence type="ECO:0000256" key="2">
    <source>
        <dbReference type="SAM" id="Phobius"/>
    </source>
</evidence>
<feature type="transmembrane region" description="Helical" evidence="2">
    <location>
        <begin position="52"/>
        <end position="78"/>
    </location>
</feature>
<keyword evidence="2" id="KW-0472">Membrane</keyword>
<dbReference type="InterPro" id="IPR013761">
    <property type="entry name" value="SAM/pointed_sf"/>
</dbReference>
<proteinExistence type="predicted"/>
<dbReference type="CDD" id="cd09487">
    <property type="entry name" value="SAM_superfamily"/>
    <property type="match status" value="1"/>
</dbReference>
<protein>
    <recommendedName>
        <fullName evidence="3">SAM domain-containing protein</fullName>
    </recommendedName>
</protein>
<reference evidence="4 5" key="1">
    <citation type="journal article" date="2019" name="Plant Biotechnol. J.">
        <title>The red bayberry genome and genetic basis of sex determination.</title>
        <authorList>
            <person name="Jia H.M."/>
            <person name="Jia H.J."/>
            <person name="Cai Q.L."/>
            <person name="Wang Y."/>
            <person name="Zhao H.B."/>
            <person name="Yang W.F."/>
            <person name="Wang G.Y."/>
            <person name="Li Y.H."/>
            <person name="Zhan D.L."/>
            <person name="Shen Y.T."/>
            <person name="Niu Q.F."/>
            <person name="Chang L."/>
            <person name="Qiu J."/>
            <person name="Zhao L."/>
            <person name="Xie H.B."/>
            <person name="Fu W.Y."/>
            <person name="Jin J."/>
            <person name="Li X.W."/>
            <person name="Jiao Y."/>
            <person name="Zhou C.C."/>
            <person name="Tu T."/>
            <person name="Chai C.Y."/>
            <person name="Gao J.L."/>
            <person name="Fan L.J."/>
            <person name="van de Weg E."/>
            <person name="Wang J.Y."/>
            <person name="Gao Z.S."/>
        </authorList>
    </citation>
    <scope>NUCLEOTIDE SEQUENCE [LARGE SCALE GENOMIC DNA]</scope>
    <source>
        <tissue evidence="4">Leaves</tissue>
    </source>
</reference>
<dbReference type="PROSITE" id="PS50105">
    <property type="entry name" value="SAM_DOMAIN"/>
    <property type="match status" value="1"/>
</dbReference>
<feature type="domain" description="SAM" evidence="3">
    <location>
        <begin position="339"/>
        <end position="401"/>
    </location>
</feature>
<dbReference type="InterPro" id="IPR001660">
    <property type="entry name" value="SAM"/>
</dbReference>
<dbReference type="EMBL" id="RXIC02000020">
    <property type="protein sequence ID" value="KAB1224403.1"/>
    <property type="molecule type" value="Genomic_DNA"/>
</dbReference>
<organism evidence="4 5">
    <name type="scientific">Morella rubra</name>
    <name type="common">Chinese bayberry</name>
    <dbReference type="NCBI Taxonomy" id="262757"/>
    <lineage>
        <taxon>Eukaryota</taxon>
        <taxon>Viridiplantae</taxon>
        <taxon>Streptophyta</taxon>
        <taxon>Embryophyta</taxon>
        <taxon>Tracheophyta</taxon>
        <taxon>Spermatophyta</taxon>
        <taxon>Magnoliopsida</taxon>
        <taxon>eudicotyledons</taxon>
        <taxon>Gunneridae</taxon>
        <taxon>Pentapetalae</taxon>
        <taxon>rosids</taxon>
        <taxon>fabids</taxon>
        <taxon>Fagales</taxon>
        <taxon>Myricaceae</taxon>
        <taxon>Morella</taxon>
    </lineage>
</organism>
<evidence type="ECO:0000256" key="1">
    <source>
        <dbReference type="ARBA" id="ARBA00022737"/>
    </source>
</evidence>
<sequence length="401" mass="44940">MLESINPSRSGNFAVSQAHYLTVVLDKNHDIGFVKDAIVNCNSLRDMLQLCLLLIFAGIFSLEYGFCFVVLLCMMVVLSFSSKRQRRPNVRLEEIGDVSAAFACGFLQKTKGKVVHKRWKHDFVSAEEIEERPMCGFSKQSSPRFKASEPGFSPRISADLQHNRENKNPNSTKIASELPSSEVFDSTKCGLDFGNITQKCRVMKRRGRSTMTNPSVFGCAWSSKLTPEFSSEDARYCGGKEFTGFSSEDARDFGGREFTGFLRYDYTNYYPENGCQDFSDHKTPATSKEASEYDMCEPPQDVGQPGKLTGSWRENACYEGNNAFTSSAGVWDEMRSEGNGVNSVKKWLQELGFGNYAGVFKMHEIDERALPLLTLDDLKEIGVLAVGPRRKLYAAIQQLRA</sequence>
<keyword evidence="1" id="KW-0677">Repeat</keyword>
<evidence type="ECO:0000259" key="3">
    <source>
        <dbReference type="PROSITE" id="PS50105"/>
    </source>
</evidence>
<gene>
    <name evidence="4" type="ORF">CJ030_MR2G019388</name>
</gene>
<dbReference type="Pfam" id="PF00536">
    <property type="entry name" value="SAM_1"/>
    <property type="match status" value="1"/>
</dbReference>
<dbReference type="AlphaFoldDB" id="A0A6A1WHR9"/>
<dbReference type="Gene3D" id="1.10.150.50">
    <property type="entry name" value="Transcription Factor, Ets-1"/>
    <property type="match status" value="1"/>
</dbReference>
<dbReference type="Proteomes" id="UP000516437">
    <property type="component" value="Chromosome 2"/>
</dbReference>
<dbReference type="SUPFAM" id="SSF47769">
    <property type="entry name" value="SAM/Pointed domain"/>
    <property type="match status" value="1"/>
</dbReference>
<comment type="caution">
    <text evidence="4">The sequence shown here is derived from an EMBL/GenBank/DDBJ whole genome shotgun (WGS) entry which is preliminary data.</text>
</comment>
<evidence type="ECO:0000313" key="4">
    <source>
        <dbReference type="EMBL" id="KAB1224403.1"/>
    </source>
</evidence>
<dbReference type="PANTHER" id="PTHR10627:SF65">
    <property type="entry name" value="SAM DOMAIN-CONTAINING PROTEIN"/>
    <property type="match status" value="1"/>
</dbReference>
<accession>A0A6A1WHR9</accession>
<dbReference type="OrthoDB" id="539213at2759"/>
<keyword evidence="2" id="KW-1133">Transmembrane helix</keyword>
<name>A0A6A1WHR9_9ROSI</name>
<dbReference type="PANTHER" id="PTHR10627">
    <property type="entry name" value="SCP160"/>
    <property type="match status" value="1"/>
</dbReference>
<evidence type="ECO:0000313" key="5">
    <source>
        <dbReference type="Proteomes" id="UP000516437"/>
    </source>
</evidence>
<dbReference type="SMART" id="SM00454">
    <property type="entry name" value="SAM"/>
    <property type="match status" value="1"/>
</dbReference>